<gene>
    <name evidence="2" type="ORF">J5U22_00368</name>
</gene>
<feature type="transmembrane region" description="Helical" evidence="1">
    <location>
        <begin position="7"/>
        <end position="27"/>
    </location>
</feature>
<dbReference type="EMBL" id="CP077713">
    <property type="protein sequence ID" value="QXJ33823.1"/>
    <property type="molecule type" value="Genomic_DNA"/>
</dbReference>
<keyword evidence="1" id="KW-0472">Membrane</keyword>
<sequence>MKGQASIVIGLILLILLLSIVIPLLIVTMTSPSYNIQGALSASQITQLRDQQMFDIEEGDPLITLELTPSGQLYLNFTFIHGFNPLQILGIYYFNSSSWVQAYPAGLSISSNDIVYLFTPQFYTGPIDILTSYGNQIILYPKMLGAEEYTNQYIVYLCTTNNNLMKGTLTINKGAEIEVLYQGQQQPQQETLSSTTTYQIYNGTEIFVPNATSLPPVIGPDQQVVLPNGTLVIIPTNSGTEAIKIIRGYSTIEIYCGVILQKIIHATGLPLSSFLTGYQSDNDNIGVLNATPSGGSNNPQLQSQTIIQWMISDSGINQPLTIEGLQNSPEANMVYLSPTAPLGGYAVWTGDAGIIVGNGISSRNNEFYIAFTVQLENGEWATIVDPNPISATTYLNGNQATNLFMVGATYNETTGTLALYVNGTLVSEAQLPSGFPKELNNSPLSIMDVGSIYNSTSNSLKSIPGVAGDVFTVDSKSYSFDGALGPTIVYDMALPPQAIKFAFNGELPDYKDIVVLWTQNFVVYSKILNIYPLETVECYSTQQPQPGHGSYGYLNGQMVGYEVYNLINENEFNGFWGLAGAEPTAFTPFGSLVLWSGGTPLIYNPSILEEFQQNVSIEFQTFLNPSLKGQYTFAFNFTDCPPGITTETHGGNVIWANEYAKVYINGKLVFNGYMNSNKQIQVLYSDISAAVTNNQPIFDYFFTSSANITIIITFNVPNTYKAGSPLGIFFGLMWEPPGYQGLVPVPLNYFQTQG</sequence>
<reference evidence="2 3" key="1">
    <citation type="journal article" date="2021" name="Environ. Microbiol.">
        <title>New insights into the diversity and evolution of the archaeal mobilome from three complete genomes of Saccharolobus shibatae.</title>
        <authorList>
            <person name="Medvedeva S."/>
            <person name="Brandt D."/>
            <person name="Cvirkaite-Krupovic V."/>
            <person name="Liu Y."/>
            <person name="Severinov K."/>
            <person name="Ishino S."/>
            <person name="Ishino Y."/>
            <person name="Prangishvili D."/>
            <person name="Kalinowski J."/>
            <person name="Krupovic M."/>
        </authorList>
    </citation>
    <scope>NUCLEOTIDE SEQUENCE [LARGE SCALE GENOMIC DNA]</scope>
    <source>
        <strain evidence="2 3">S38A</strain>
    </source>
</reference>
<proteinExistence type="predicted"/>
<evidence type="ECO:0000256" key="1">
    <source>
        <dbReference type="SAM" id="Phobius"/>
    </source>
</evidence>
<evidence type="ECO:0000313" key="2">
    <source>
        <dbReference type="EMBL" id="QXJ33823.1"/>
    </source>
</evidence>
<name>A0A8F5GY23_9CREN</name>
<evidence type="ECO:0000313" key="3">
    <source>
        <dbReference type="Proteomes" id="UP000694036"/>
    </source>
</evidence>
<dbReference type="GeneID" id="65555831"/>
<dbReference type="AlphaFoldDB" id="A0A8F5GY23"/>
<organism evidence="2 3">
    <name type="scientific">Saccharolobus shibatae</name>
    <dbReference type="NCBI Taxonomy" id="2286"/>
    <lineage>
        <taxon>Archaea</taxon>
        <taxon>Thermoproteota</taxon>
        <taxon>Thermoprotei</taxon>
        <taxon>Sulfolobales</taxon>
        <taxon>Sulfolobaceae</taxon>
        <taxon>Saccharolobus</taxon>
    </lineage>
</organism>
<dbReference type="RefSeq" id="WP_218259234.1">
    <property type="nucleotide sequence ID" value="NZ_CP077713.1"/>
</dbReference>
<dbReference type="Proteomes" id="UP000694036">
    <property type="component" value="Chromosome"/>
</dbReference>
<protein>
    <submittedName>
        <fullName evidence="2">Uncharacterized protein</fullName>
    </submittedName>
</protein>
<accession>A0A8F5GY23</accession>
<keyword evidence="1" id="KW-1133">Transmembrane helix</keyword>
<keyword evidence="1" id="KW-0812">Transmembrane</keyword>
<keyword evidence="3" id="KW-1185">Reference proteome</keyword>